<sequence length="424" mass="46451">MKTIKNLMLGILFSSVCLSFSTTSFAIEESSKEVEVTKTSEVKTKITEAKKEIDLTPKFKIKEIKTEIGSKGTVEVEQVEGMKDLKGTFKTTVADQSILSINDRGQWQGLKSGITKATLDFEWDKESLQKIKEKYPDHQLVKKGTIQEVPVEVTAAKEKSVDITPSFNVGTISAKIGETGQFKVAPMGGLTNLTGTYLAYIPYNAKEIITVESDGKWTALKTGTVEFVLDFQLSDESSKEIQDKNPGSTMVTRDIASLIKVEVKPAGTLNITPKIELTSIDGRVGDTGQIKVKPIEGIKESTGSFAPTINDSSIIEVDSAGNWKALKAGTTSFMYMYNWSDETMKKLAEKYPGYEFYVEEGAQVVEVNITENTTASTKPVGTTKPTGKQLPATNDSSTNLTLVTGLFLVFLTAIGWCKKESLYR</sequence>
<feature type="chain" id="PRO_5044546857" evidence="1">
    <location>
        <begin position="27"/>
        <end position="424"/>
    </location>
</feature>
<dbReference type="Proteomes" id="UP000065511">
    <property type="component" value="Chromosome"/>
</dbReference>
<keyword evidence="1" id="KW-0732">Signal</keyword>
<dbReference type="RefSeq" id="WP_071877114.1">
    <property type="nucleotide sequence ID" value="NZ_JXLC01000006.1"/>
</dbReference>
<proteinExistence type="predicted"/>
<evidence type="ECO:0000313" key="2">
    <source>
        <dbReference type="EMBL" id="ALS02261.1"/>
    </source>
</evidence>
<accession>A0A0S3KDF3</accession>
<dbReference type="OrthoDB" id="2175572at2"/>
<dbReference type="AlphaFoldDB" id="A0A0S3KDF3"/>
<dbReference type="EMBL" id="CP013614">
    <property type="protein sequence ID" value="ALS02261.1"/>
    <property type="molecule type" value="Genomic_DNA"/>
</dbReference>
<keyword evidence="4" id="KW-1185">Reference proteome</keyword>
<reference evidence="3 5" key="1">
    <citation type="submission" date="2014-12" db="EMBL/GenBank/DDBJ databases">
        <title>Draft genome sequences of 29 type strains of Enterococci.</title>
        <authorList>
            <person name="Zhong Z."/>
            <person name="Sun Z."/>
            <person name="Liu W."/>
            <person name="Zhang W."/>
            <person name="Zhang H."/>
        </authorList>
    </citation>
    <scope>NUCLEOTIDE SEQUENCE [LARGE SCALE GENOMIC DNA]</scope>
    <source>
        <strain evidence="3 5">DSM 22801</strain>
    </source>
</reference>
<feature type="signal peptide" evidence="1">
    <location>
        <begin position="1"/>
        <end position="26"/>
    </location>
</feature>
<evidence type="ECO:0000313" key="3">
    <source>
        <dbReference type="EMBL" id="OJG92380.1"/>
    </source>
</evidence>
<dbReference type="Proteomes" id="UP000183039">
    <property type="component" value="Unassembled WGS sequence"/>
</dbReference>
<dbReference type="EMBL" id="JXLC01000006">
    <property type="protein sequence ID" value="OJG92380.1"/>
    <property type="molecule type" value="Genomic_DNA"/>
</dbReference>
<dbReference type="KEGG" id="ess:ATZ33_12960"/>
<evidence type="ECO:0000313" key="4">
    <source>
        <dbReference type="Proteomes" id="UP000065511"/>
    </source>
</evidence>
<gene>
    <name evidence="2" type="ORF">ATZ33_12960</name>
    <name evidence="3" type="ORF">RV15_GL003173</name>
</gene>
<reference evidence="2 4" key="2">
    <citation type="submission" date="2015-12" db="EMBL/GenBank/DDBJ databases">
        <authorList>
            <person name="Lauer A."/>
            <person name="Humrighouse B."/>
            <person name="Loparev V."/>
            <person name="Shewmaker P.L."/>
            <person name="Whitney A.M."/>
            <person name="McLaughlin R.W."/>
        </authorList>
    </citation>
    <scope>NUCLEOTIDE SEQUENCE [LARGE SCALE GENOMIC DNA]</scope>
    <source>
        <strain evidence="2 4">LMG 23085</strain>
    </source>
</reference>
<protein>
    <submittedName>
        <fullName evidence="2">Cell wall protein</fullName>
    </submittedName>
    <submittedName>
        <fullName evidence="3">LPXTG-domain-containing protein cell wall anchor domain</fullName>
    </submittedName>
</protein>
<evidence type="ECO:0000313" key="5">
    <source>
        <dbReference type="Proteomes" id="UP000183039"/>
    </source>
</evidence>
<name>A0A0S3KDF3_9ENTE</name>
<organism evidence="3 5">
    <name type="scientific">Enterococcus silesiacus</name>
    <dbReference type="NCBI Taxonomy" id="332949"/>
    <lineage>
        <taxon>Bacteria</taxon>
        <taxon>Bacillati</taxon>
        <taxon>Bacillota</taxon>
        <taxon>Bacilli</taxon>
        <taxon>Lactobacillales</taxon>
        <taxon>Enterococcaceae</taxon>
        <taxon>Enterococcus</taxon>
    </lineage>
</organism>
<evidence type="ECO:0000256" key="1">
    <source>
        <dbReference type="SAM" id="SignalP"/>
    </source>
</evidence>